<proteinExistence type="inferred from homology"/>
<organism evidence="8 9">
    <name type="scientific">Rhodosorus marinus</name>
    <dbReference type="NCBI Taxonomy" id="101924"/>
    <lineage>
        <taxon>Eukaryota</taxon>
        <taxon>Rhodophyta</taxon>
        <taxon>Stylonematophyceae</taxon>
        <taxon>Stylonematales</taxon>
        <taxon>Stylonemataceae</taxon>
        <taxon>Rhodosorus</taxon>
    </lineage>
</organism>
<dbReference type="EMBL" id="JAMWBK010000004">
    <property type="protein sequence ID" value="KAJ8905791.1"/>
    <property type="molecule type" value="Genomic_DNA"/>
</dbReference>
<evidence type="ECO:0000256" key="2">
    <source>
        <dbReference type="ARBA" id="ARBA00008816"/>
    </source>
</evidence>
<accession>A0AAV8UW66</accession>
<dbReference type="SMART" id="SM00014">
    <property type="entry name" value="acidPPc"/>
    <property type="match status" value="1"/>
</dbReference>
<dbReference type="PANTHER" id="PTHR10165:SF35">
    <property type="entry name" value="RE23632P"/>
    <property type="match status" value="1"/>
</dbReference>
<dbReference type="PANTHER" id="PTHR10165">
    <property type="entry name" value="LIPID PHOSPHATE PHOSPHATASE"/>
    <property type="match status" value="1"/>
</dbReference>
<comment type="similarity">
    <text evidence="2">Belongs to the PA-phosphatase related phosphoesterase family.</text>
</comment>
<dbReference type="GO" id="GO:0016020">
    <property type="term" value="C:membrane"/>
    <property type="evidence" value="ECO:0007669"/>
    <property type="project" value="UniProtKB-SubCell"/>
</dbReference>
<feature type="transmembrane region" description="Helical" evidence="6">
    <location>
        <begin position="213"/>
        <end position="234"/>
    </location>
</feature>
<comment type="subcellular location">
    <subcellularLocation>
        <location evidence="1">Membrane</location>
        <topology evidence="1">Multi-pass membrane protein</topology>
    </subcellularLocation>
</comment>
<reference evidence="8 9" key="1">
    <citation type="journal article" date="2023" name="Nat. Commun.">
        <title>Origin of minicircular mitochondrial genomes in red algae.</title>
        <authorList>
            <person name="Lee Y."/>
            <person name="Cho C.H."/>
            <person name="Lee Y.M."/>
            <person name="Park S.I."/>
            <person name="Yang J.H."/>
            <person name="West J.A."/>
            <person name="Bhattacharya D."/>
            <person name="Yoon H.S."/>
        </authorList>
    </citation>
    <scope>NUCLEOTIDE SEQUENCE [LARGE SCALE GENOMIC DNA]</scope>
    <source>
        <strain evidence="8 9">CCMP1338</strain>
        <tissue evidence="8">Whole cell</tissue>
    </source>
</reference>
<keyword evidence="3 6" id="KW-0812">Transmembrane</keyword>
<dbReference type="Gene3D" id="1.20.144.10">
    <property type="entry name" value="Phosphatidic acid phosphatase type 2/haloperoxidase"/>
    <property type="match status" value="1"/>
</dbReference>
<name>A0AAV8UW66_9RHOD</name>
<feature type="transmembrane region" description="Helical" evidence="6">
    <location>
        <begin position="183"/>
        <end position="201"/>
    </location>
</feature>
<evidence type="ECO:0000256" key="3">
    <source>
        <dbReference type="ARBA" id="ARBA00022692"/>
    </source>
</evidence>
<gene>
    <name evidence="8" type="ORF">NDN08_002296</name>
</gene>
<dbReference type="GO" id="GO:0006644">
    <property type="term" value="P:phospholipid metabolic process"/>
    <property type="evidence" value="ECO:0007669"/>
    <property type="project" value="InterPro"/>
</dbReference>
<evidence type="ECO:0000259" key="7">
    <source>
        <dbReference type="SMART" id="SM00014"/>
    </source>
</evidence>
<keyword evidence="9" id="KW-1185">Reference proteome</keyword>
<protein>
    <recommendedName>
        <fullName evidence="7">Phosphatidic acid phosphatase type 2/haloperoxidase domain-containing protein</fullName>
    </recommendedName>
</protein>
<dbReference type="AlphaFoldDB" id="A0AAV8UW66"/>
<evidence type="ECO:0000256" key="1">
    <source>
        <dbReference type="ARBA" id="ARBA00004141"/>
    </source>
</evidence>
<evidence type="ECO:0000256" key="4">
    <source>
        <dbReference type="ARBA" id="ARBA00022989"/>
    </source>
</evidence>
<dbReference type="Pfam" id="PF01569">
    <property type="entry name" value="PAP2"/>
    <property type="match status" value="1"/>
</dbReference>
<sequence>MSSFSRLKTVWVHVGRAGILSFLVCLIGSRLIKAKLEGDGPVLRPFFLGDTSLWYGHAASDTVDTGRMYLIFALIFVPMIFLIEMLTAVAYGDYLNRFLAAIRFSTGVFASMELTDLLVAFGKVHVGWLRPDFYQRCIGYGSEDPVEPNLENFDKVIRTNEDCSADAQMANITQGRVSFPSGASGLAISGCFFLVLYLLYVSNRFKGSVIKQLLFLFATVPLYYGSYVGVSRIFDFRHHPVDVVGGALLGIVVSSLYYMLSVSLDDESKNEPGIEWIQAPDEETDTSLYAFDAEDDDY</sequence>
<dbReference type="Proteomes" id="UP001157974">
    <property type="component" value="Unassembled WGS sequence"/>
</dbReference>
<dbReference type="InterPro" id="IPR043216">
    <property type="entry name" value="PAP-like"/>
</dbReference>
<feature type="transmembrane region" description="Helical" evidence="6">
    <location>
        <begin position="240"/>
        <end position="260"/>
    </location>
</feature>
<dbReference type="GO" id="GO:0008195">
    <property type="term" value="F:phosphatidate phosphatase activity"/>
    <property type="evidence" value="ECO:0007669"/>
    <property type="project" value="TreeGrafter"/>
</dbReference>
<evidence type="ECO:0000256" key="5">
    <source>
        <dbReference type="ARBA" id="ARBA00023136"/>
    </source>
</evidence>
<feature type="transmembrane region" description="Helical" evidence="6">
    <location>
        <begin position="69"/>
        <end position="91"/>
    </location>
</feature>
<dbReference type="InterPro" id="IPR036938">
    <property type="entry name" value="PAP2/HPO_sf"/>
</dbReference>
<keyword evidence="4 6" id="KW-1133">Transmembrane helix</keyword>
<keyword evidence="5 6" id="KW-0472">Membrane</keyword>
<dbReference type="GO" id="GO:0046839">
    <property type="term" value="P:phospholipid dephosphorylation"/>
    <property type="evidence" value="ECO:0007669"/>
    <property type="project" value="TreeGrafter"/>
</dbReference>
<feature type="domain" description="Phosphatidic acid phosphatase type 2/haloperoxidase" evidence="7">
    <location>
        <begin position="106"/>
        <end position="258"/>
    </location>
</feature>
<evidence type="ECO:0000256" key="6">
    <source>
        <dbReference type="SAM" id="Phobius"/>
    </source>
</evidence>
<evidence type="ECO:0000313" key="8">
    <source>
        <dbReference type="EMBL" id="KAJ8905791.1"/>
    </source>
</evidence>
<dbReference type="SUPFAM" id="SSF48317">
    <property type="entry name" value="Acid phosphatase/Vanadium-dependent haloperoxidase"/>
    <property type="match status" value="1"/>
</dbReference>
<dbReference type="InterPro" id="IPR000326">
    <property type="entry name" value="PAP2/HPO"/>
</dbReference>
<evidence type="ECO:0000313" key="9">
    <source>
        <dbReference type="Proteomes" id="UP001157974"/>
    </source>
</evidence>
<comment type="caution">
    <text evidence="8">The sequence shown here is derived from an EMBL/GenBank/DDBJ whole genome shotgun (WGS) entry which is preliminary data.</text>
</comment>